<evidence type="ECO:0000313" key="1">
    <source>
        <dbReference type="EMBL" id="NUV28034.1"/>
    </source>
</evidence>
<dbReference type="AlphaFoldDB" id="A0A7Y6F1B7"/>
<comment type="caution">
    <text evidence="1">The sequence shown here is derived from an EMBL/GenBank/DDBJ whole genome shotgun (WGS) entry which is preliminary data.</text>
</comment>
<protein>
    <submittedName>
        <fullName evidence="1">Uncharacterized protein</fullName>
    </submittedName>
</protein>
<reference evidence="1 2" key="1">
    <citation type="submission" date="2020-03" db="EMBL/GenBank/DDBJ databases">
        <title>Complete genome sequence of sixteen Streptomyces strains facilitates identification of candidate genes involved in plant growth-promotion in grain legumes and cereals.</title>
        <authorList>
            <person name="Gopalakrishnan S."/>
            <person name="Thakur V."/>
            <person name="Saxena R."/>
            <person name="Vadlamudi S."/>
            <person name="Purohit S."/>
            <person name="Kumar V."/>
            <person name="Rathore A."/>
            <person name="Chitikineni A."/>
            <person name="Varshney R.K."/>
        </authorList>
    </citation>
    <scope>NUCLEOTIDE SEQUENCE [LARGE SCALE GENOMIC DNA]</scope>
    <source>
        <strain evidence="1 2">KAI-180</strain>
    </source>
</reference>
<dbReference type="EMBL" id="JAANNT010000003">
    <property type="protein sequence ID" value="NUV28034.1"/>
    <property type="molecule type" value="Genomic_DNA"/>
</dbReference>
<dbReference type="RefSeq" id="WP_175457402.1">
    <property type="nucleotide sequence ID" value="NZ_JAANNT010000003.1"/>
</dbReference>
<proteinExistence type="predicted"/>
<dbReference type="Proteomes" id="UP000540128">
    <property type="component" value="Unassembled WGS sequence"/>
</dbReference>
<organism evidence="1 2">
    <name type="scientific">Streptomyces odorifer</name>
    <dbReference type="NCBI Taxonomy" id="53450"/>
    <lineage>
        <taxon>Bacteria</taxon>
        <taxon>Bacillati</taxon>
        <taxon>Actinomycetota</taxon>
        <taxon>Actinomycetes</taxon>
        <taxon>Kitasatosporales</taxon>
        <taxon>Streptomycetaceae</taxon>
        <taxon>Streptomyces</taxon>
        <taxon>Streptomyces albidoflavus group</taxon>
    </lineage>
</organism>
<gene>
    <name evidence="1" type="ORF">G6W59_06725</name>
</gene>
<evidence type="ECO:0000313" key="2">
    <source>
        <dbReference type="Proteomes" id="UP000540128"/>
    </source>
</evidence>
<name>A0A7Y6F1B7_9ACTN</name>
<sequence>MVNGQTVTGRLISSKEWFDLQAETLKASVQTDEAEPGLHTLFEGWAETTREYNEELEQVQEALDGVELPNQYMKAVVEAENPVGFIHLQGARVVYSNGFVPTEGVPWRGRMEHVSGWNLGELGTSRR</sequence>
<keyword evidence="2" id="KW-1185">Reference proteome</keyword>
<accession>A0A7Y6F1B7</accession>